<dbReference type="InterPro" id="IPR036259">
    <property type="entry name" value="MFS_trans_sf"/>
</dbReference>
<feature type="transmembrane region" description="Helical" evidence="6">
    <location>
        <begin position="37"/>
        <end position="56"/>
    </location>
</feature>
<dbReference type="Proteomes" id="UP000181860">
    <property type="component" value="Unassembled WGS sequence"/>
</dbReference>
<keyword evidence="4 6" id="KW-1133">Transmembrane helix</keyword>
<comment type="subcellular location">
    <subcellularLocation>
        <location evidence="1">Cell membrane</location>
        <topology evidence="1">Multi-pass membrane protein</topology>
    </subcellularLocation>
</comment>
<evidence type="ECO:0000256" key="1">
    <source>
        <dbReference type="ARBA" id="ARBA00004651"/>
    </source>
</evidence>
<evidence type="ECO:0000313" key="10">
    <source>
        <dbReference type="Proteomes" id="UP001242513"/>
    </source>
</evidence>
<evidence type="ECO:0000313" key="7">
    <source>
        <dbReference type="EMBL" id="SDA71560.1"/>
    </source>
</evidence>
<evidence type="ECO:0000256" key="6">
    <source>
        <dbReference type="SAM" id="Phobius"/>
    </source>
</evidence>
<dbReference type="InterPro" id="IPR011701">
    <property type="entry name" value="MFS"/>
</dbReference>
<dbReference type="Proteomes" id="UP001242513">
    <property type="component" value="Chromosome"/>
</dbReference>
<dbReference type="PANTHER" id="PTHR23513">
    <property type="entry name" value="INTEGRAL MEMBRANE EFFLUX PROTEIN-RELATED"/>
    <property type="match status" value="1"/>
</dbReference>
<sequence length="231" mass="26449">MLKKSSYLISRFFATTAGSLYGFAIIWWIQFNTSSSTIVGLVNAGFDLTAALSIFYGPLIDKHSFKQTALGAIFLQAFWLFLLFFSMFLPNYFLILNCILAILISICDEFYSPADRAILKQSVKLNVDLTNMIAKISFIDQSVNFFGVALAGILLKFISSNYIILICAFLSLLSGGLLFNSLKKVHLSIHKQIKRQNYFSEILIGYHYIKKEHFLSRYFFLLFYFHLLNLL</sequence>
<dbReference type="GO" id="GO:0005886">
    <property type="term" value="C:plasma membrane"/>
    <property type="evidence" value="ECO:0007669"/>
    <property type="project" value="UniProtKB-SubCell"/>
</dbReference>
<evidence type="ECO:0000313" key="9">
    <source>
        <dbReference type="Proteomes" id="UP000181860"/>
    </source>
</evidence>
<feature type="transmembrane region" description="Helical" evidence="6">
    <location>
        <begin position="12"/>
        <end position="31"/>
    </location>
</feature>
<reference evidence="7 9" key="1">
    <citation type="submission" date="2016-10" db="EMBL/GenBank/DDBJ databases">
        <authorList>
            <person name="Varghese N."/>
            <person name="Submissions S."/>
        </authorList>
    </citation>
    <scope>NUCLEOTIDE SEQUENCE [LARGE SCALE GENOMIC DNA]</scope>
    <source>
        <strain evidence="7 9">ATCC 43761</strain>
    </source>
</reference>
<keyword evidence="2" id="KW-1003">Cell membrane</keyword>
<dbReference type="Pfam" id="PF07690">
    <property type="entry name" value="MFS_1"/>
    <property type="match status" value="1"/>
</dbReference>
<dbReference type="GO" id="GO:0022857">
    <property type="term" value="F:transmembrane transporter activity"/>
    <property type="evidence" value="ECO:0007669"/>
    <property type="project" value="InterPro"/>
</dbReference>
<feature type="transmembrane region" description="Helical" evidence="6">
    <location>
        <begin position="161"/>
        <end position="182"/>
    </location>
</feature>
<dbReference type="RefSeq" id="WP_049776009.1">
    <property type="nucleotide sequence ID" value="NZ_CP123735.1"/>
</dbReference>
<keyword evidence="5 6" id="KW-0472">Membrane</keyword>
<keyword evidence="9" id="KW-1185">Reference proteome</keyword>
<feature type="transmembrane region" description="Helical" evidence="6">
    <location>
        <begin position="214"/>
        <end position="230"/>
    </location>
</feature>
<evidence type="ECO:0000256" key="4">
    <source>
        <dbReference type="ARBA" id="ARBA00022989"/>
    </source>
</evidence>
<dbReference type="Gene3D" id="1.20.1250.20">
    <property type="entry name" value="MFS general substrate transporter like domains"/>
    <property type="match status" value="1"/>
</dbReference>
<dbReference type="EMBL" id="CP123735">
    <property type="protein sequence ID" value="WGO85347.1"/>
    <property type="molecule type" value="Genomic_DNA"/>
</dbReference>
<feature type="transmembrane region" description="Helical" evidence="6">
    <location>
        <begin position="132"/>
        <end position="155"/>
    </location>
</feature>
<organism evidence="8 10">
    <name type="scientific">Lactobacillus kefiranofaciens</name>
    <dbReference type="NCBI Taxonomy" id="267818"/>
    <lineage>
        <taxon>Bacteria</taxon>
        <taxon>Bacillati</taxon>
        <taxon>Bacillota</taxon>
        <taxon>Bacilli</taxon>
        <taxon>Lactobacillales</taxon>
        <taxon>Lactobacillaceae</taxon>
        <taxon>Lactobacillus</taxon>
    </lineage>
</organism>
<dbReference type="AlphaFoldDB" id="A0AAX3UCB0"/>
<reference evidence="8" key="2">
    <citation type="journal article" date="2022" name="Food Funct.">
        <title>Lactobacillus kefiranofaciens ZW18 from Kefir enhances the anti-tumor effect of anti-programmed cell death 1 (PD-1) immunotherapy by modulating the gut microbiota.</title>
        <authorList>
            <person name="Zhao J."/>
            <person name="Wang Y."/>
            <person name="Wang J."/>
            <person name="Lv M."/>
            <person name="Zhou C."/>
            <person name="Jia L."/>
            <person name="Geng W."/>
        </authorList>
    </citation>
    <scope>NUCLEOTIDE SEQUENCE</scope>
    <source>
        <strain evidence="8">ZW18</strain>
    </source>
</reference>
<dbReference type="PANTHER" id="PTHR23513:SF6">
    <property type="entry name" value="MAJOR FACILITATOR SUPERFAMILY ASSOCIATED DOMAIN-CONTAINING PROTEIN"/>
    <property type="match status" value="1"/>
</dbReference>
<accession>A0AAX3UCB0</accession>
<dbReference type="SUPFAM" id="SSF103473">
    <property type="entry name" value="MFS general substrate transporter"/>
    <property type="match status" value="1"/>
</dbReference>
<dbReference type="EMBL" id="FMXC01000056">
    <property type="protein sequence ID" value="SDA71560.1"/>
    <property type="molecule type" value="Genomic_DNA"/>
</dbReference>
<keyword evidence="3 6" id="KW-0812">Transmembrane</keyword>
<gene>
    <name evidence="8" type="ORF">QEJ78_08195</name>
    <name evidence="7" type="ORF">SAMN02983011_02356</name>
</gene>
<name>A0AAX3UCB0_9LACO</name>
<proteinExistence type="predicted"/>
<evidence type="ECO:0000256" key="3">
    <source>
        <dbReference type="ARBA" id="ARBA00022692"/>
    </source>
</evidence>
<protein>
    <submittedName>
        <fullName evidence="8">MFS transporter</fullName>
    </submittedName>
    <submittedName>
        <fullName evidence="7">Major Facilitator Superfamily protein</fullName>
    </submittedName>
</protein>
<reference evidence="8" key="3">
    <citation type="submission" date="2023-04" db="EMBL/GenBank/DDBJ databases">
        <authorList>
            <person name="Wang Y."/>
        </authorList>
    </citation>
    <scope>NUCLEOTIDE SEQUENCE</scope>
    <source>
        <strain evidence="8">ZW18</strain>
    </source>
</reference>
<feature type="transmembrane region" description="Helical" evidence="6">
    <location>
        <begin position="68"/>
        <end position="86"/>
    </location>
</feature>
<evidence type="ECO:0000256" key="5">
    <source>
        <dbReference type="ARBA" id="ARBA00023136"/>
    </source>
</evidence>
<evidence type="ECO:0000313" key="8">
    <source>
        <dbReference type="EMBL" id="WGO85347.1"/>
    </source>
</evidence>
<evidence type="ECO:0000256" key="2">
    <source>
        <dbReference type="ARBA" id="ARBA00022475"/>
    </source>
</evidence>
<feature type="transmembrane region" description="Helical" evidence="6">
    <location>
        <begin position="92"/>
        <end position="111"/>
    </location>
</feature>